<reference evidence="2 3" key="1">
    <citation type="submission" date="2023-02" db="EMBL/GenBank/DDBJ databases">
        <title>LHISI_Scaffold_Assembly.</title>
        <authorList>
            <person name="Stuart O.P."/>
            <person name="Cleave R."/>
            <person name="Magrath M.J.L."/>
            <person name="Mikheyev A.S."/>
        </authorList>
    </citation>
    <scope>NUCLEOTIDE SEQUENCE [LARGE SCALE GENOMIC DNA]</scope>
    <source>
        <strain evidence="2">Daus_M_001</strain>
        <tissue evidence="2">Leg muscle</tissue>
    </source>
</reference>
<dbReference type="Proteomes" id="UP001159363">
    <property type="component" value="Chromosome 5"/>
</dbReference>
<evidence type="ECO:0000313" key="2">
    <source>
        <dbReference type="EMBL" id="KAJ8882177.1"/>
    </source>
</evidence>
<evidence type="ECO:0000313" key="3">
    <source>
        <dbReference type="Proteomes" id="UP001159363"/>
    </source>
</evidence>
<proteinExistence type="predicted"/>
<sequence>MKQFSGPVLSHSDLYGWKYSVMNHNRECAALFQDDGCGNSNYLVCHRHAPTQESEGLSFRSRPIPQYVATLSGNFVLASVLGGDGYMEILHLPSHFLSGTVLFSGRQLLLFEGDVRHVVKCLQPSHLNLDLQSSGLWMKLIVIKAEILWTLKVVESGYSFSSCDGLADIFKQMFDDNEIAKSFTLGSTKVAYEICEIYDKFLRVMQCNEPLIHILYDELCAVIQSLRSRIVKPEILGKVSGATFRSLDLYNIENTLDDCLLLPITPITEVLEVLGAASAWELRTGLDWEIIFSSSSGGPHGSTSVISWWTWGISGDSYQACATNQLLDLHYYSGNSFSPGVHDSSCSRTVAPPTQERPAERDCAASLRLRAVLTVHMVQYIHLPPLIRTSTDYHPVLKGLVCRTEARYGLANPNFWSQEIEYQSPISRELTRLMKIPVDNYNNLLTVLELHHYGPLLDYFDYHGRKSLTAYLVANALDNETHLPTPDQSYPDSNPSQENAARDNAAHTERSWLAEYSRTSPRKPKEGCIQYLVPDNPSECHLMSSYHFGFLCFGNVATRPTTAMLGLFASTRFSISEACYNPRDTLSTCNCLPCPFRTILDNSRV</sequence>
<keyword evidence="3" id="KW-1185">Reference proteome</keyword>
<comment type="caution">
    <text evidence="2">The sequence shown here is derived from an EMBL/GenBank/DDBJ whole genome shotgun (WGS) entry which is preliminary data.</text>
</comment>
<gene>
    <name evidence="2" type="ORF">PR048_018665</name>
</gene>
<accession>A0ABQ9HCX4</accession>
<feature type="compositionally biased region" description="Polar residues" evidence="1">
    <location>
        <begin position="486"/>
        <end position="499"/>
    </location>
</feature>
<protein>
    <submittedName>
        <fullName evidence="2">Uncharacterized protein</fullName>
    </submittedName>
</protein>
<evidence type="ECO:0000256" key="1">
    <source>
        <dbReference type="SAM" id="MobiDB-lite"/>
    </source>
</evidence>
<feature type="region of interest" description="Disordered" evidence="1">
    <location>
        <begin position="482"/>
        <end position="504"/>
    </location>
</feature>
<organism evidence="2 3">
    <name type="scientific">Dryococelus australis</name>
    <dbReference type="NCBI Taxonomy" id="614101"/>
    <lineage>
        <taxon>Eukaryota</taxon>
        <taxon>Metazoa</taxon>
        <taxon>Ecdysozoa</taxon>
        <taxon>Arthropoda</taxon>
        <taxon>Hexapoda</taxon>
        <taxon>Insecta</taxon>
        <taxon>Pterygota</taxon>
        <taxon>Neoptera</taxon>
        <taxon>Polyneoptera</taxon>
        <taxon>Phasmatodea</taxon>
        <taxon>Verophasmatodea</taxon>
        <taxon>Anareolatae</taxon>
        <taxon>Phasmatidae</taxon>
        <taxon>Eurycanthinae</taxon>
        <taxon>Dryococelus</taxon>
    </lineage>
</organism>
<dbReference type="EMBL" id="JARBHB010000006">
    <property type="protein sequence ID" value="KAJ8882177.1"/>
    <property type="molecule type" value="Genomic_DNA"/>
</dbReference>
<name>A0ABQ9HCX4_9NEOP</name>